<evidence type="ECO:0000256" key="1">
    <source>
        <dbReference type="SAM" id="Phobius"/>
    </source>
</evidence>
<feature type="transmembrane region" description="Helical" evidence="1">
    <location>
        <begin position="78"/>
        <end position="100"/>
    </location>
</feature>
<accession>A0ABT4Q5W8</accession>
<evidence type="ECO:0000259" key="2">
    <source>
        <dbReference type="Pfam" id="PF00149"/>
    </source>
</evidence>
<keyword evidence="1" id="KW-1133">Transmembrane helix</keyword>
<dbReference type="InterPro" id="IPR051158">
    <property type="entry name" value="Metallophosphoesterase_sf"/>
</dbReference>
<dbReference type="Proteomes" id="UP001527882">
    <property type="component" value="Unassembled WGS sequence"/>
</dbReference>
<keyword evidence="1" id="KW-0812">Transmembrane</keyword>
<dbReference type="CDD" id="cd07385">
    <property type="entry name" value="MPP_YkuE_C"/>
    <property type="match status" value="1"/>
</dbReference>
<dbReference type="PANTHER" id="PTHR31302:SF0">
    <property type="entry name" value="TRANSMEMBRANE PROTEIN WITH METALLOPHOSPHOESTERASE DOMAIN"/>
    <property type="match status" value="1"/>
</dbReference>
<feature type="transmembrane region" description="Helical" evidence="1">
    <location>
        <begin position="37"/>
        <end position="57"/>
    </location>
</feature>
<dbReference type="SUPFAM" id="SSF56300">
    <property type="entry name" value="Metallo-dependent phosphatases"/>
    <property type="match status" value="1"/>
</dbReference>
<proteinExistence type="predicted"/>
<reference evidence="3 4" key="1">
    <citation type="submission" date="2022-12" db="EMBL/GenBank/DDBJ databases">
        <title>Draft genome sequence of Paenibacillus sp. dW9.</title>
        <authorList>
            <person name="Choi E.-W."/>
            <person name="Kim D.-U."/>
        </authorList>
    </citation>
    <scope>NUCLEOTIDE SEQUENCE [LARGE SCALE GENOMIC DNA]</scope>
    <source>
        <strain evidence="4">dW9</strain>
    </source>
</reference>
<sequence>MRPRAAAVISFVLILFLLLQAYIGWHGWLLLSAGFGLGHAGVYWTCFWIIALSYLLARLGSRFLPSPLHRLLKWVGSYWFAVFEYGVLLLPPADLVYAIFRLTAGTDPAPLIRTLGLLILGVLAVLLIRGSWNAWNPVVRRYEITVPKYAGGLSTLRIAAASDLHLGTIVGNRYLRLLVDKVNDLNPDLILLPGDVLDDEIGPFIRYGMADIIKELRAPYGTYAVLGNHEYIGGHVEEYAERMKAIGIEVLMDKAVTIGNQFVLIGRKDKAVERFRPDSGRLTLEQLLEGVDRRQPLLLMDHQPSRLDLSAEAGIDLSLSGHTHRGQMAPNHWITKRIFELDWGYLRKGNLHAIVSSGYGTWGPPIRIGSRSEILEIIVHFNTQEE</sequence>
<feature type="domain" description="Calcineurin-like phosphoesterase" evidence="2">
    <location>
        <begin position="156"/>
        <end position="325"/>
    </location>
</feature>
<gene>
    <name evidence="3" type="ORF">O9H85_07480</name>
</gene>
<dbReference type="InterPro" id="IPR004843">
    <property type="entry name" value="Calcineurin-like_PHP"/>
</dbReference>
<name>A0ABT4Q5W8_9BACL</name>
<feature type="transmembrane region" description="Helical" evidence="1">
    <location>
        <begin position="112"/>
        <end position="132"/>
    </location>
</feature>
<evidence type="ECO:0000313" key="3">
    <source>
        <dbReference type="EMBL" id="MCZ8512270.1"/>
    </source>
</evidence>
<protein>
    <submittedName>
        <fullName evidence="3">Metallophosphoesterase</fullName>
    </submittedName>
</protein>
<organism evidence="3 4">
    <name type="scientific">Paenibacillus gyeongsangnamensis</name>
    <dbReference type="NCBI Taxonomy" id="3388067"/>
    <lineage>
        <taxon>Bacteria</taxon>
        <taxon>Bacillati</taxon>
        <taxon>Bacillota</taxon>
        <taxon>Bacilli</taxon>
        <taxon>Bacillales</taxon>
        <taxon>Paenibacillaceae</taxon>
        <taxon>Paenibacillus</taxon>
    </lineage>
</organism>
<dbReference type="RefSeq" id="WP_269880686.1">
    <property type="nucleotide sequence ID" value="NZ_JAQAGZ010000004.1"/>
</dbReference>
<keyword evidence="1" id="KW-0472">Membrane</keyword>
<dbReference type="PANTHER" id="PTHR31302">
    <property type="entry name" value="TRANSMEMBRANE PROTEIN WITH METALLOPHOSPHOESTERASE DOMAIN-RELATED"/>
    <property type="match status" value="1"/>
</dbReference>
<comment type="caution">
    <text evidence="3">The sequence shown here is derived from an EMBL/GenBank/DDBJ whole genome shotgun (WGS) entry which is preliminary data.</text>
</comment>
<dbReference type="Gene3D" id="3.60.21.10">
    <property type="match status" value="1"/>
</dbReference>
<evidence type="ECO:0000313" key="4">
    <source>
        <dbReference type="Proteomes" id="UP001527882"/>
    </source>
</evidence>
<dbReference type="EMBL" id="JAQAGZ010000004">
    <property type="protein sequence ID" value="MCZ8512270.1"/>
    <property type="molecule type" value="Genomic_DNA"/>
</dbReference>
<dbReference type="Pfam" id="PF00149">
    <property type="entry name" value="Metallophos"/>
    <property type="match status" value="1"/>
</dbReference>
<dbReference type="InterPro" id="IPR029052">
    <property type="entry name" value="Metallo-depent_PP-like"/>
</dbReference>
<keyword evidence="4" id="KW-1185">Reference proteome</keyword>